<proteinExistence type="predicted"/>
<gene>
    <name evidence="1" type="ORF">WH95_01315</name>
</gene>
<sequence>MVTQHLNRTDKALDIPVCHLFDRYASEPCEHGTLFDSGVPGYAKNDIKQDVPRGGLSLGKASCVSGFGHDDIRFSEIFLARSFLLSRQYRGTNINKILNVLPVQRGLVPLGGRGIEGAV</sequence>
<keyword evidence="2" id="KW-1185">Reference proteome</keyword>
<comment type="caution">
    <text evidence="1">The sequence shown here is derived from an EMBL/GenBank/DDBJ whole genome shotgun (WGS) entry which is preliminary data.</text>
</comment>
<dbReference type="AlphaFoldDB" id="A0A0M2RGQ3"/>
<dbReference type="EMBL" id="LANI01000001">
    <property type="protein sequence ID" value="KKJ78743.1"/>
    <property type="molecule type" value="Genomic_DNA"/>
</dbReference>
<organism evidence="1 2">
    <name type="scientific">Kiloniella litopenaei</name>
    <dbReference type="NCBI Taxonomy" id="1549748"/>
    <lineage>
        <taxon>Bacteria</taxon>
        <taxon>Pseudomonadati</taxon>
        <taxon>Pseudomonadota</taxon>
        <taxon>Alphaproteobacteria</taxon>
        <taxon>Rhodospirillales</taxon>
        <taxon>Kiloniellaceae</taxon>
        <taxon>Kiloniella</taxon>
    </lineage>
</organism>
<evidence type="ECO:0000313" key="2">
    <source>
        <dbReference type="Proteomes" id="UP000034491"/>
    </source>
</evidence>
<reference evidence="1 2" key="1">
    <citation type="submission" date="2015-03" db="EMBL/GenBank/DDBJ databases">
        <title>Genome sequence of Kiloniella sp. P1-1, isolated from the gut microflora of Pacific white shrimp, Penaeus vannamei.</title>
        <authorList>
            <person name="Shao Z."/>
            <person name="Wang L."/>
            <person name="Li X."/>
        </authorList>
    </citation>
    <scope>NUCLEOTIDE SEQUENCE [LARGE SCALE GENOMIC DNA]</scope>
    <source>
        <strain evidence="1 2">P1-1</strain>
    </source>
</reference>
<name>A0A0M2RGQ3_9PROT</name>
<protein>
    <submittedName>
        <fullName evidence="1">Uncharacterized protein</fullName>
    </submittedName>
</protein>
<dbReference type="Proteomes" id="UP000034491">
    <property type="component" value="Unassembled WGS sequence"/>
</dbReference>
<accession>A0A0M2RGQ3</accession>
<evidence type="ECO:0000313" key="1">
    <source>
        <dbReference type="EMBL" id="KKJ78743.1"/>
    </source>
</evidence>